<dbReference type="GO" id="GO:0016567">
    <property type="term" value="P:protein ubiquitination"/>
    <property type="evidence" value="ECO:0007669"/>
    <property type="project" value="InterPro"/>
</dbReference>
<dbReference type="InterPro" id="IPR044066">
    <property type="entry name" value="TRIAD_supradom"/>
</dbReference>
<dbReference type="AlphaFoldDB" id="A0A4V4HCL4"/>
<dbReference type="CDD" id="cd20335">
    <property type="entry name" value="BRcat_RBR"/>
    <property type="match status" value="1"/>
</dbReference>
<dbReference type="InterPro" id="IPR031127">
    <property type="entry name" value="E3_UB_ligase_RBR"/>
</dbReference>
<feature type="domain" description="RING-type" evidence="11">
    <location>
        <begin position="157"/>
        <end position="196"/>
    </location>
</feature>
<dbReference type="PROSITE" id="PS50089">
    <property type="entry name" value="ZF_RING_2"/>
    <property type="match status" value="1"/>
</dbReference>
<evidence type="ECO:0000256" key="9">
    <source>
        <dbReference type="PROSITE-ProRule" id="PRU00175"/>
    </source>
</evidence>
<dbReference type="Gene3D" id="1.20.120.1750">
    <property type="match status" value="1"/>
</dbReference>
<evidence type="ECO:0000313" key="14">
    <source>
        <dbReference type="Proteomes" id="UP000297245"/>
    </source>
</evidence>
<dbReference type="Proteomes" id="UP000297245">
    <property type="component" value="Unassembled WGS sequence"/>
</dbReference>
<evidence type="ECO:0000256" key="8">
    <source>
        <dbReference type="ARBA" id="ARBA00022833"/>
    </source>
</evidence>
<dbReference type="EMBL" id="ML179638">
    <property type="protein sequence ID" value="THU83845.1"/>
    <property type="molecule type" value="Genomic_DNA"/>
</dbReference>
<dbReference type="OrthoDB" id="9977870at2759"/>
<sequence length="434" mass="49791">MDAASSMLIAQLHLSDIDAISRSRAKGIDDFDNDDQVAGDDLELALKLQAEEYSVIFGNFKLALSMNEAMERDREILDRMRLIEQGATDDHQYAEALSRGEVLPEQSVAQRALEDPEFYNEARPPRREREEEDDLEYVSEPGTPVLRAQTPPGRAECVICGDLLSLTFSSYYRAPCEHVYCISCLSDLVTSCLNDESLYPLRCCRKELQVSRLLLLLSPQLRTQFEEKSIEFGTNTLERIYCPNPTCSKFLGSSVVHTSHVTCTRCWTSVCTSCRQPAHWEDCADNTALQQVKDLATQHGWQTCPGCHAIVELNIGCYHMTCRCRTEFCYLCAARWKNCTCPQWEEQRLLTTAAMRVEREVGQNAREARPDVFQRRVEQRVAQLRDRHDCYPHRWLTRYQPGNCEECGHYLNRFLLVCRGCHMAACVRCTRNRL</sequence>
<evidence type="ECO:0000256" key="6">
    <source>
        <dbReference type="ARBA" id="ARBA00022771"/>
    </source>
</evidence>
<evidence type="ECO:0000256" key="2">
    <source>
        <dbReference type="ARBA" id="ARBA00012251"/>
    </source>
</evidence>
<evidence type="ECO:0000256" key="3">
    <source>
        <dbReference type="ARBA" id="ARBA00022679"/>
    </source>
</evidence>
<dbReference type="GO" id="GO:0061630">
    <property type="term" value="F:ubiquitin protein ligase activity"/>
    <property type="evidence" value="ECO:0007669"/>
    <property type="project" value="UniProtKB-EC"/>
</dbReference>
<dbReference type="EC" id="2.3.2.31" evidence="2"/>
<keyword evidence="4" id="KW-0479">Metal-binding</keyword>
<dbReference type="PROSITE" id="PS51873">
    <property type="entry name" value="TRIAD"/>
    <property type="match status" value="1"/>
</dbReference>
<keyword evidence="3" id="KW-0808">Transferase</keyword>
<evidence type="ECO:0000256" key="4">
    <source>
        <dbReference type="ARBA" id="ARBA00022723"/>
    </source>
</evidence>
<evidence type="ECO:0000256" key="10">
    <source>
        <dbReference type="SAM" id="MobiDB-lite"/>
    </source>
</evidence>
<organism evidence="13 14">
    <name type="scientific">Dendrothele bispora (strain CBS 962.96)</name>
    <dbReference type="NCBI Taxonomy" id="1314807"/>
    <lineage>
        <taxon>Eukaryota</taxon>
        <taxon>Fungi</taxon>
        <taxon>Dikarya</taxon>
        <taxon>Basidiomycota</taxon>
        <taxon>Agaricomycotina</taxon>
        <taxon>Agaricomycetes</taxon>
        <taxon>Agaricomycetidae</taxon>
        <taxon>Agaricales</taxon>
        <taxon>Agaricales incertae sedis</taxon>
        <taxon>Dendrothele</taxon>
    </lineage>
</organism>
<name>A0A4V4HCL4_DENBC</name>
<keyword evidence="5" id="KW-0677">Repeat</keyword>
<evidence type="ECO:0000256" key="5">
    <source>
        <dbReference type="ARBA" id="ARBA00022737"/>
    </source>
</evidence>
<feature type="domain" description="RING-type" evidence="12">
    <location>
        <begin position="153"/>
        <end position="345"/>
    </location>
</feature>
<keyword evidence="14" id="KW-1185">Reference proteome</keyword>
<dbReference type="CDD" id="cd22584">
    <property type="entry name" value="Rcat_RBR_unk"/>
    <property type="match status" value="1"/>
</dbReference>
<evidence type="ECO:0000313" key="13">
    <source>
        <dbReference type="EMBL" id="THU83845.1"/>
    </source>
</evidence>
<protein>
    <recommendedName>
        <fullName evidence="2">RBR-type E3 ubiquitin transferase</fullName>
        <ecNumber evidence="2">2.3.2.31</ecNumber>
    </recommendedName>
</protein>
<proteinExistence type="predicted"/>
<reference evidence="13 14" key="1">
    <citation type="journal article" date="2019" name="Nat. Ecol. Evol.">
        <title>Megaphylogeny resolves global patterns of mushroom evolution.</title>
        <authorList>
            <person name="Varga T."/>
            <person name="Krizsan K."/>
            <person name="Foldi C."/>
            <person name="Dima B."/>
            <person name="Sanchez-Garcia M."/>
            <person name="Sanchez-Ramirez S."/>
            <person name="Szollosi G.J."/>
            <person name="Szarkandi J.G."/>
            <person name="Papp V."/>
            <person name="Albert L."/>
            <person name="Andreopoulos W."/>
            <person name="Angelini C."/>
            <person name="Antonin V."/>
            <person name="Barry K.W."/>
            <person name="Bougher N.L."/>
            <person name="Buchanan P."/>
            <person name="Buyck B."/>
            <person name="Bense V."/>
            <person name="Catcheside P."/>
            <person name="Chovatia M."/>
            <person name="Cooper J."/>
            <person name="Damon W."/>
            <person name="Desjardin D."/>
            <person name="Finy P."/>
            <person name="Geml J."/>
            <person name="Haridas S."/>
            <person name="Hughes K."/>
            <person name="Justo A."/>
            <person name="Karasinski D."/>
            <person name="Kautmanova I."/>
            <person name="Kiss B."/>
            <person name="Kocsube S."/>
            <person name="Kotiranta H."/>
            <person name="LaButti K.M."/>
            <person name="Lechner B.E."/>
            <person name="Liimatainen K."/>
            <person name="Lipzen A."/>
            <person name="Lukacs Z."/>
            <person name="Mihaltcheva S."/>
            <person name="Morgado L.N."/>
            <person name="Niskanen T."/>
            <person name="Noordeloos M.E."/>
            <person name="Ohm R.A."/>
            <person name="Ortiz-Santana B."/>
            <person name="Ovrebo C."/>
            <person name="Racz N."/>
            <person name="Riley R."/>
            <person name="Savchenko A."/>
            <person name="Shiryaev A."/>
            <person name="Soop K."/>
            <person name="Spirin V."/>
            <person name="Szebenyi C."/>
            <person name="Tomsovsky M."/>
            <person name="Tulloss R.E."/>
            <person name="Uehling J."/>
            <person name="Grigoriev I.V."/>
            <person name="Vagvolgyi C."/>
            <person name="Papp T."/>
            <person name="Martin F.M."/>
            <person name="Miettinen O."/>
            <person name="Hibbett D.S."/>
            <person name="Nagy L.G."/>
        </authorList>
    </citation>
    <scope>NUCLEOTIDE SEQUENCE [LARGE SCALE GENOMIC DNA]</scope>
    <source>
        <strain evidence="13 14">CBS 962.96</strain>
    </source>
</reference>
<feature type="region of interest" description="Disordered" evidence="10">
    <location>
        <begin position="110"/>
        <end position="137"/>
    </location>
</feature>
<evidence type="ECO:0000256" key="7">
    <source>
        <dbReference type="ARBA" id="ARBA00022786"/>
    </source>
</evidence>
<dbReference type="GO" id="GO:0008270">
    <property type="term" value="F:zinc ion binding"/>
    <property type="evidence" value="ECO:0007669"/>
    <property type="project" value="UniProtKB-KW"/>
</dbReference>
<dbReference type="InterPro" id="IPR001841">
    <property type="entry name" value="Znf_RING"/>
</dbReference>
<dbReference type="SUPFAM" id="SSF57850">
    <property type="entry name" value="RING/U-box"/>
    <property type="match status" value="2"/>
</dbReference>
<dbReference type="Pfam" id="PF01485">
    <property type="entry name" value="IBR"/>
    <property type="match status" value="2"/>
</dbReference>
<evidence type="ECO:0000256" key="1">
    <source>
        <dbReference type="ARBA" id="ARBA00001798"/>
    </source>
</evidence>
<keyword evidence="6 9" id="KW-0863">Zinc-finger</keyword>
<comment type="catalytic activity">
    <reaction evidence="1">
        <text>[E2 ubiquitin-conjugating enzyme]-S-ubiquitinyl-L-cysteine + [acceptor protein]-L-lysine = [E2 ubiquitin-conjugating enzyme]-L-cysteine + [acceptor protein]-N(6)-ubiquitinyl-L-lysine.</text>
        <dbReference type="EC" id="2.3.2.31"/>
    </reaction>
</comment>
<evidence type="ECO:0000259" key="12">
    <source>
        <dbReference type="PROSITE" id="PS51873"/>
    </source>
</evidence>
<dbReference type="InterPro" id="IPR002867">
    <property type="entry name" value="IBR_dom"/>
</dbReference>
<accession>A0A4V4HCL4</accession>
<dbReference type="InterPro" id="IPR017907">
    <property type="entry name" value="Znf_RING_CS"/>
</dbReference>
<evidence type="ECO:0000259" key="11">
    <source>
        <dbReference type="PROSITE" id="PS50089"/>
    </source>
</evidence>
<keyword evidence="7" id="KW-0833">Ubl conjugation pathway</keyword>
<dbReference type="PANTHER" id="PTHR11685">
    <property type="entry name" value="RBR FAMILY RING FINGER AND IBR DOMAIN-CONTAINING"/>
    <property type="match status" value="1"/>
</dbReference>
<gene>
    <name evidence="13" type="ORF">K435DRAFT_784054</name>
</gene>
<dbReference type="PROSITE" id="PS00518">
    <property type="entry name" value="ZF_RING_1"/>
    <property type="match status" value="1"/>
</dbReference>
<dbReference type="SMART" id="SM00647">
    <property type="entry name" value="IBR"/>
    <property type="match status" value="2"/>
</dbReference>
<feature type="non-terminal residue" evidence="13">
    <location>
        <position position="1"/>
    </location>
</feature>
<keyword evidence="8" id="KW-0862">Zinc</keyword>